<gene>
    <name evidence="3" type="ORF">B0I36DRAFT_365449</name>
</gene>
<dbReference type="InterPro" id="IPR010730">
    <property type="entry name" value="HET"/>
</dbReference>
<evidence type="ECO:0000259" key="2">
    <source>
        <dbReference type="Pfam" id="PF06985"/>
    </source>
</evidence>
<dbReference type="RefSeq" id="XP_046009002.1">
    <property type="nucleotide sequence ID" value="XM_046159135.1"/>
</dbReference>
<keyword evidence="4" id="KW-1185">Reference proteome</keyword>
<comment type="caution">
    <text evidence="3">The sequence shown here is derived from an EMBL/GenBank/DDBJ whole genome shotgun (WGS) entry which is preliminary data.</text>
</comment>
<dbReference type="PANTHER" id="PTHR24148:SF64">
    <property type="entry name" value="HETEROKARYON INCOMPATIBILITY DOMAIN-CONTAINING PROTEIN"/>
    <property type="match status" value="1"/>
</dbReference>
<sequence length="674" mass="75309">MTHSYQYKPLPAQCHSRILELSPSPDRNAAIRGSLRDINIYQDYDYRALSYTWGPPTFTQKIILDRDAYLKITPSLHDALVRFRDPHRVVRLWVDALCINQEDVEEKARQIPMMADIYRTASMVLMWLGDYQSEGSSLDYINAASRKIEFPGVAKDVYPHVQRLLALKWFTRRWVVQEAVLNTHVQVYCGRSANMPWQRLIDVVLYLVRVSGSVGGLRVVQMMSTLQESHRARTQAGPIPNTGILDILTSFSSLACGDARDCIFALAGLASDVSIRHGPRPRTNYNTDIVVQVDYEKSVQEVYIDFAASHLCDRTRLGRLLQIASQRSDGTHLKGIQGVCSWAPDWRLSPVRGSLSGGIDFRTCKVRVGQVMSELRIDFSPPVNGQAESLGYVSYSRVDSASAAFPSDASEGGIAAWVRSVWQKVIVVTCKLQRASNLSGTQLSVLLGQFERLVTEDPHSPWLQLTNGMWLDTFRSSSEFRRMVLGDRGSVYVPPSSPDLFRAIRTIMSGRCLLLATVISPDTGDTSGVSSFSKASSLFSKKHTQEPSMPWPVMAIGPSHSQPNDVLCSPSKVEIQCLPNDAEGRSHSYYEHLGKVSCILRPYSGPGTASHPPSPPRTPSPSNTRTADVPRFLYVGEVKSYRLYEAKFTGKYDPRVQKRAIAQHQHRLNSIILC</sequence>
<dbReference type="EMBL" id="JAGTJQ010000008">
    <property type="protein sequence ID" value="KAH7025785.1"/>
    <property type="molecule type" value="Genomic_DNA"/>
</dbReference>
<dbReference type="Proteomes" id="UP000756346">
    <property type="component" value="Unassembled WGS sequence"/>
</dbReference>
<name>A0A9P8XY46_9PEZI</name>
<feature type="domain" description="Heterokaryon incompatibility" evidence="2">
    <location>
        <begin position="46"/>
        <end position="178"/>
    </location>
</feature>
<feature type="region of interest" description="Disordered" evidence="1">
    <location>
        <begin position="604"/>
        <end position="628"/>
    </location>
</feature>
<evidence type="ECO:0000313" key="4">
    <source>
        <dbReference type="Proteomes" id="UP000756346"/>
    </source>
</evidence>
<accession>A0A9P8XY46</accession>
<evidence type="ECO:0000313" key="3">
    <source>
        <dbReference type="EMBL" id="KAH7025785.1"/>
    </source>
</evidence>
<dbReference type="InterPro" id="IPR052895">
    <property type="entry name" value="HetReg/Transcr_Mod"/>
</dbReference>
<dbReference type="Pfam" id="PF06985">
    <property type="entry name" value="HET"/>
    <property type="match status" value="1"/>
</dbReference>
<dbReference type="AlphaFoldDB" id="A0A9P8XY46"/>
<dbReference type="OrthoDB" id="2157530at2759"/>
<dbReference type="PANTHER" id="PTHR24148">
    <property type="entry name" value="ANKYRIN REPEAT DOMAIN-CONTAINING PROTEIN 39 HOMOLOG-RELATED"/>
    <property type="match status" value="1"/>
</dbReference>
<evidence type="ECO:0000256" key="1">
    <source>
        <dbReference type="SAM" id="MobiDB-lite"/>
    </source>
</evidence>
<proteinExistence type="predicted"/>
<protein>
    <submittedName>
        <fullName evidence="3">Heterokaryon incompatibility protein-domain-containing protein</fullName>
    </submittedName>
</protein>
<reference evidence="3" key="1">
    <citation type="journal article" date="2021" name="Nat. Commun.">
        <title>Genetic determinants of endophytism in the Arabidopsis root mycobiome.</title>
        <authorList>
            <person name="Mesny F."/>
            <person name="Miyauchi S."/>
            <person name="Thiergart T."/>
            <person name="Pickel B."/>
            <person name="Atanasova L."/>
            <person name="Karlsson M."/>
            <person name="Huettel B."/>
            <person name="Barry K.W."/>
            <person name="Haridas S."/>
            <person name="Chen C."/>
            <person name="Bauer D."/>
            <person name="Andreopoulos W."/>
            <person name="Pangilinan J."/>
            <person name="LaButti K."/>
            <person name="Riley R."/>
            <person name="Lipzen A."/>
            <person name="Clum A."/>
            <person name="Drula E."/>
            <person name="Henrissat B."/>
            <person name="Kohler A."/>
            <person name="Grigoriev I.V."/>
            <person name="Martin F.M."/>
            <person name="Hacquard S."/>
        </authorList>
    </citation>
    <scope>NUCLEOTIDE SEQUENCE</scope>
    <source>
        <strain evidence="3">MPI-CAGE-CH-0230</strain>
    </source>
</reference>
<dbReference type="GeneID" id="70188681"/>
<organism evidence="3 4">
    <name type="scientific">Microdochium trichocladiopsis</name>
    <dbReference type="NCBI Taxonomy" id="1682393"/>
    <lineage>
        <taxon>Eukaryota</taxon>
        <taxon>Fungi</taxon>
        <taxon>Dikarya</taxon>
        <taxon>Ascomycota</taxon>
        <taxon>Pezizomycotina</taxon>
        <taxon>Sordariomycetes</taxon>
        <taxon>Xylariomycetidae</taxon>
        <taxon>Xylariales</taxon>
        <taxon>Microdochiaceae</taxon>
        <taxon>Microdochium</taxon>
    </lineage>
</organism>